<feature type="signal peptide" evidence="1">
    <location>
        <begin position="1"/>
        <end position="17"/>
    </location>
</feature>
<dbReference type="PROSITE" id="PS51257">
    <property type="entry name" value="PROKAR_LIPOPROTEIN"/>
    <property type="match status" value="1"/>
</dbReference>
<keyword evidence="1" id="KW-0732">Signal</keyword>
<name>A0ABT5DP10_9BACT</name>
<comment type="caution">
    <text evidence="2">The sequence shown here is derived from an EMBL/GenBank/DDBJ whole genome shotgun (WGS) entry which is preliminary data.</text>
</comment>
<evidence type="ECO:0000256" key="1">
    <source>
        <dbReference type="SAM" id="SignalP"/>
    </source>
</evidence>
<sequence>MKAALFLSLLAVTLLQACDPGTDSDVPQAGVRVTLRELSIDQIAQVVLTAQPTGTTSTLSRDPSSQAFQGMLTLPEGAYVLSAAAYTADPNQGIVASGSANVTVTAGVISAVTLVLYDQTPEPGQQTLEPILKSFTASKLEPGVHEAITLSADVVHPAGAAITYAWSSTCPSGVFDAPSSATTSWTADTAGACTLTLTASVADKSVSASLEINVQPGAGGVNVSATYVPRPFISRLSMSHYSSGYTYSGLRERGAPGSSAAGNFAPVQAFKKFQVQITIYNSWTTVLQVSCNGTPSYVVTGTQVCGDTSCHANYSWTSPAPGAVCLLTATSSRSTPTGARVDTFSAGVWVQ</sequence>
<proteinExistence type="predicted"/>
<evidence type="ECO:0000313" key="2">
    <source>
        <dbReference type="EMBL" id="MDC0714868.1"/>
    </source>
</evidence>
<gene>
    <name evidence="2" type="ORF">POL68_40845</name>
</gene>
<organism evidence="2 3">
    <name type="scientific">Stigmatella ashevillensis</name>
    <dbReference type="NCBI Taxonomy" id="2995309"/>
    <lineage>
        <taxon>Bacteria</taxon>
        <taxon>Pseudomonadati</taxon>
        <taxon>Myxococcota</taxon>
        <taxon>Myxococcia</taxon>
        <taxon>Myxococcales</taxon>
        <taxon>Cystobacterineae</taxon>
        <taxon>Archangiaceae</taxon>
        <taxon>Stigmatella</taxon>
    </lineage>
</organism>
<feature type="chain" id="PRO_5047019715" description="PKD domain-containing protein" evidence="1">
    <location>
        <begin position="18"/>
        <end position="351"/>
    </location>
</feature>
<dbReference type="Gene3D" id="2.60.40.10">
    <property type="entry name" value="Immunoglobulins"/>
    <property type="match status" value="1"/>
</dbReference>
<dbReference type="Proteomes" id="UP001221838">
    <property type="component" value="Unassembled WGS sequence"/>
</dbReference>
<evidence type="ECO:0008006" key="4">
    <source>
        <dbReference type="Google" id="ProtNLM"/>
    </source>
</evidence>
<accession>A0ABT5DP10</accession>
<reference evidence="2 3" key="1">
    <citation type="submission" date="2022-11" db="EMBL/GenBank/DDBJ databases">
        <title>Minimal conservation of predation-associated metabolite biosynthetic gene clusters underscores biosynthetic potential of Myxococcota including descriptions for ten novel species: Archangium lansinium sp. nov., Myxococcus landrumus sp. nov., Nannocystis bai.</title>
        <authorList>
            <person name="Ahearne A."/>
            <person name="Stevens C."/>
            <person name="Dowd S."/>
        </authorList>
    </citation>
    <scope>NUCLEOTIDE SEQUENCE [LARGE SCALE GENOMIC DNA]</scope>
    <source>
        <strain evidence="2 3">NCWAL01</strain>
    </source>
</reference>
<dbReference type="InterPro" id="IPR013783">
    <property type="entry name" value="Ig-like_fold"/>
</dbReference>
<dbReference type="EMBL" id="JAQNDM010000002">
    <property type="protein sequence ID" value="MDC0714868.1"/>
    <property type="molecule type" value="Genomic_DNA"/>
</dbReference>
<protein>
    <recommendedName>
        <fullName evidence="4">PKD domain-containing protein</fullName>
    </recommendedName>
</protein>
<dbReference type="RefSeq" id="WP_272145551.1">
    <property type="nucleotide sequence ID" value="NZ_JAQNDM010000002.1"/>
</dbReference>
<keyword evidence="3" id="KW-1185">Reference proteome</keyword>
<evidence type="ECO:0000313" key="3">
    <source>
        <dbReference type="Proteomes" id="UP001221838"/>
    </source>
</evidence>